<keyword evidence="1" id="KW-1133">Transmembrane helix</keyword>
<gene>
    <name evidence="2" type="ORF">A2042_06325</name>
</gene>
<evidence type="ECO:0000313" key="3">
    <source>
        <dbReference type="Proteomes" id="UP000178526"/>
    </source>
</evidence>
<feature type="transmembrane region" description="Helical" evidence="1">
    <location>
        <begin position="6"/>
        <end position="22"/>
    </location>
</feature>
<dbReference type="AlphaFoldDB" id="A0A1F7RCB4"/>
<protein>
    <submittedName>
        <fullName evidence="2">Uncharacterized protein</fullName>
    </submittedName>
</protein>
<reference evidence="2 3" key="1">
    <citation type="journal article" date="2016" name="Nat. Commun.">
        <title>Thousands of microbial genomes shed light on interconnected biogeochemical processes in an aquifer system.</title>
        <authorList>
            <person name="Anantharaman K."/>
            <person name="Brown C.T."/>
            <person name="Hug L.A."/>
            <person name="Sharon I."/>
            <person name="Castelle C.J."/>
            <person name="Probst A.J."/>
            <person name="Thomas B.C."/>
            <person name="Singh A."/>
            <person name="Wilkins M.J."/>
            <person name="Karaoz U."/>
            <person name="Brodie E.L."/>
            <person name="Williams K.H."/>
            <person name="Hubbard S.S."/>
            <person name="Banfield J.F."/>
        </authorList>
    </citation>
    <scope>NUCLEOTIDE SEQUENCE [LARGE SCALE GENOMIC DNA]</scope>
</reference>
<keyword evidence="1" id="KW-0812">Transmembrane</keyword>
<accession>A0A1F7RCB4</accession>
<name>A0A1F7RCB4_9BACT</name>
<dbReference type="EMBL" id="MGDB01000126">
    <property type="protein sequence ID" value="OGL39195.1"/>
    <property type="molecule type" value="Genomic_DNA"/>
</dbReference>
<dbReference type="Proteomes" id="UP000178526">
    <property type="component" value="Unassembled WGS sequence"/>
</dbReference>
<evidence type="ECO:0000313" key="2">
    <source>
        <dbReference type="EMBL" id="OGL39195.1"/>
    </source>
</evidence>
<keyword evidence="1" id="KW-0472">Membrane</keyword>
<proteinExistence type="predicted"/>
<comment type="caution">
    <text evidence="2">The sequence shown here is derived from an EMBL/GenBank/DDBJ whole genome shotgun (WGS) entry which is preliminary data.</text>
</comment>
<evidence type="ECO:0000256" key="1">
    <source>
        <dbReference type="SAM" id="Phobius"/>
    </source>
</evidence>
<organism evidence="2 3">
    <name type="scientific">Candidatus Schekmanbacteria bacterium GWA2_38_11</name>
    <dbReference type="NCBI Taxonomy" id="1817876"/>
    <lineage>
        <taxon>Bacteria</taxon>
        <taxon>Candidatus Schekmaniibacteriota</taxon>
    </lineage>
</organism>
<sequence length="355" mass="39911">MGIILFTIFFSFIIFFFLYSNLKRKTKTEEPQLISLDEKPGSKGYLGMSLPANFKAFGPNCPWNTPIPKNPETDSFSELMINNLKYKAKVLKIDTKKWTIPLFVIDSKNSPKVDVKTTSIYLYYTVDPDENGIAEGIPIPEGVWPDPEKDGHMLLIDPKVRKSWDFSRAKKLPDGSWIASRIDVWDLNGPGFRDPFSGKYWWTSGARGSGFPLIAGLIRPEEIEAGEINHALVFASPINRKATFPEGKPQLCSPPASVTDGEEIGYEYIPEGARLQLDPALDIDSLNLSPATMVIVRAMQKYGMYNGDGSSDFKIYSQNLGPDGGIWSKYNYFDDLKNIPIERFRVLKCNLVSKP</sequence>